<dbReference type="EMBL" id="JADOEF010000004">
    <property type="protein sequence ID" value="MBF7811963.1"/>
    <property type="molecule type" value="Genomic_DNA"/>
</dbReference>
<sequence>MVKIQNNYIKTKVRGHFGDIEVYNSQVNKNVHSQLVDMIKNNSQSIDLENGMSDIQINNTIPIMRFMLINLSNVETAEYWNSVSDIDLEDMLNLADGDFKQAVNSLLDMLLEITQDIRIQEIRKLNILKNKLNELTEIFKFNTDIDMKLKEFGLDRELLIKIQNGDKEAIEKFQKALFENNKKTRKPRTKKNK</sequence>
<accession>A0AAE2RUQ7</accession>
<organism evidence="1 2">
    <name type="scientific">Clostridium beijerinckii</name>
    <name type="common">Clostridium MP</name>
    <dbReference type="NCBI Taxonomy" id="1520"/>
    <lineage>
        <taxon>Bacteria</taxon>
        <taxon>Bacillati</taxon>
        <taxon>Bacillota</taxon>
        <taxon>Clostridia</taxon>
        <taxon>Eubacteriales</taxon>
        <taxon>Clostridiaceae</taxon>
        <taxon>Clostridium</taxon>
    </lineage>
</organism>
<dbReference type="Proteomes" id="UP000631418">
    <property type="component" value="Unassembled WGS sequence"/>
</dbReference>
<gene>
    <name evidence="1" type="ORF">IS491_25560</name>
</gene>
<evidence type="ECO:0000313" key="2">
    <source>
        <dbReference type="Proteomes" id="UP000631418"/>
    </source>
</evidence>
<comment type="caution">
    <text evidence="1">The sequence shown here is derived from an EMBL/GenBank/DDBJ whole genome shotgun (WGS) entry which is preliminary data.</text>
</comment>
<evidence type="ECO:0000313" key="1">
    <source>
        <dbReference type="EMBL" id="MBF7811963.1"/>
    </source>
</evidence>
<protein>
    <submittedName>
        <fullName evidence="1">Uncharacterized protein</fullName>
    </submittedName>
</protein>
<dbReference type="AlphaFoldDB" id="A0AAE2RUQ7"/>
<reference evidence="1" key="1">
    <citation type="submission" date="2020-11" db="EMBL/GenBank/DDBJ databases">
        <authorList>
            <person name="Thieme N."/>
            <person name="Liebl W."/>
            <person name="Zverlov V."/>
        </authorList>
    </citation>
    <scope>NUCLEOTIDE SEQUENCE</scope>
    <source>
        <strain evidence="1">NT08</strain>
    </source>
</reference>
<proteinExistence type="predicted"/>
<dbReference type="RefSeq" id="WP_011968701.1">
    <property type="nucleotide sequence ID" value="NZ_CP073279.1"/>
</dbReference>
<name>A0AAE2RUQ7_CLOBE</name>